<feature type="transmembrane region" description="Helical" evidence="6">
    <location>
        <begin position="71"/>
        <end position="88"/>
    </location>
</feature>
<organism evidence="8 9">
    <name type="scientific">Salipiger profundus</name>
    <dbReference type="NCBI Taxonomy" id="1229727"/>
    <lineage>
        <taxon>Bacteria</taxon>
        <taxon>Pseudomonadati</taxon>
        <taxon>Pseudomonadota</taxon>
        <taxon>Alphaproteobacteria</taxon>
        <taxon>Rhodobacterales</taxon>
        <taxon>Roseobacteraceae</taxon>
        <taxon>Salipiger</taxon>
    </lineage>
</organism>
<dbReference type="PANTHER" id="PTHR32322">
    <property type="entry name" value="INNER MEMBRANE TRANSPORTER"/>
    <property type="match status" value="1"/>
</dbReference>
<protein>
    <submittedName>
        <fullName evidence="8">Putative permease, DMT superfamily</fullName>
    </submittedName>
</protein>
<evidence type="ECO:0000256" key="4">
    <source>
        <dbReference type="ARBA" id="ARBA00022989"/>
    </source>
</evidence>
<keyword evidence="5 6" id="KW-0472">Membrane</keyword>
<feature type="domain" description="EamA" evidence="7">
    <location>
        <begin position="5"/>
        <end position="137"/>
    </location>
</feature>
<evidence type="ECO:0000259" key="7">
    <source>
        <dbReference type="Pfam" id="PF00892"/>
    </source>
</evidence>
<accession>A0A1U7D9P2</accession>
<feature type="domain" description="EamA" evidence="7">
    <location>
        <begin position="159"/>
        <end position="273"/>
    </location>
</feature>
<dbReference type="RefSeq" id="WP_076624549.1">
    <property type="nucleotide sequence ID" value="NZ_BMEW01000001.1"/>
</dbReference>
<feature type="transmembrane region" description="Helical" evidence="6">
    <location>
        <begin position="94"/>
        <end position="114"/>
    </location>
</feature>
<keyword evidence="3 6" id="KW-0812">Transmembrane</keyword>
<evidence type="ECO:0000256" key="6">
    <source>
        <dbReference type="SAM" id="Phobius"/>
    </source>
</evidence>
<evidence type="ECO:0000256" key="1">
    <source>
        <dbReference type="ARBA" id="ARBA00004141"/>
    </source>
</evidence>
<evidence type="ECO:0000256" key="3">
    <source>
        <dbReference type="ARBA" id="ARBA00022692"/>
    </source>
</evidence>
<feature type="transmembrane region" description="Helical" evidence="6">
    <location>
        <begin position="206"/>
        <end position="227"/>
    </location>
</feature>
<feature type="transmembrane region" description="Helical" evidence="6">
    <location>
        <begin position="123"/>
        <end position="141"/>
    </location>
</feature>
<name>A0A1U7D9P2_9RHOB</name>
<dbReference type="InterPro" id="IPR037185">
    <property type="entry name" value="EmrE-like"/>
</dbReference>
<feature type="transmembrane region" description="Helical" evidence="6">
    <location>
        <begin position="262"/>
        <end position="279"/>
    </location>
</feature>
<evidence type="ECO:0000313" key="9">
    <source>
        <dbReference type="Proteomes" id="UP000186559"/>
    </source>
</evidence>
<dbReference type="KEGG" id="tpro:Ga0080559_TMP3990"/>
<dbReference type="AlphaFoldDB" id="A0A1U7D9P2"/>
<dbReference type="SUPFAM" id="SSF103481">
    <property type="entry name" value="Multidrug resistance efflux transporter EmrE"/>
    <property type="match status" value="2"/>
</dbReference>
<dbReference type="STRING" id="1229727.Ga0080559_TMP3990"/>
<dbReference type="InterPro" id="IPR000620">
    <property type="entry name" value="EamA_dom"/>
</dbReference>
<dbReference type="Pfam" id="PF00892">
    <property type="entry name" value="EamA"/>
    <property type="match status" value="2"/>
</dbReference>
<dbReference type="InterPro" id="IPR050638">
    <property type="entry name" value="AA-Vitamin_Transporters"/>
</dbReference>
<comment type="similarity">
    <text evidence="2">Belongs to the EamA transporter family.</text>
</comment>
<evidence type="ECO:0000256" key="2">
    <source>
        <dbReference type="ARBA" id="ARBA00007362"/>
    </source>
</evidence>
<sequence length="294" mass="31072">MDTLRAILLMVLSMALLAASDAFLKLASQVAPVGQVMLMLSTGATLLFVLLARLRGVSLTLADAFERRVMLRNLCEMIGALGMIVGLSKIPLSLMAAIMQTAPLVVTLGAALFLREPVGWRRWLAITLGLAGMLMVIRPGGSGFSGWEIFPVIGVSGLAARDLVTRVTPGRIPSIALSAYGFAAVFPVGAVVLLVTGAQITTQPVVFAHMAGAVVVTAAGYLAVTMAMRMAPVSSVAPFRYTRLVFTTGLGMLVFGERPDGWTLAGATLILGAGLYTFLRERRLARQESAVLRP</sequence>
<keyword evidence="9" id="KW-1185">Reference proteome</keyword>
<feature type="transmembrane region" description="Helical" evidence="6">
    <location>
        <begin position="32"/>
        <end position="51"/>
    </location>
</feature>
<dbReference type="GO" id="GO:0016020">
    <property type="term" value="C:membrane"/>
    <property type="evidence" value="ECO:0007669"/>
    <property type="project" value="UniProtKB-SubCell"/>
</dbReference>
<keyword evidence="4 6" id="KW-1133">Transmembrane helix</keyword>
<reference evidence="8 9" key="1">
    <citation type="submission" date="2016-03" db="EMBL/GenBank/DDBJ databases">
        <title>Deep-sea bacteria in the southern Pacific.</title>
        <authorList>
            <person name="Tang K."/>
        </authorList>
    </citation>
    <scope>NUCLEOTIDE SEQUENCE [LARGE SCALE GENOMIC DNA]</scope>
    <source>
        <strain evidence="8 9">JLT2016</strain>
    </source>
</reference>
<dbReference type="Gene3D" id="1.10.3730.20">
    <property type="match status" value="2"/>
</dbReference>
<evidence type="ECO:0000256" key="5">
    <source>
        <dbReference type="ARBA" id="ARBA00023136"/>
    </source>
</evidence>
<evidence type="ECO:0000313" key="8">
    <source>
        <dbReference type="EMBL" id="APX24786.1"/>
    </source>
</evidence>
<feature type="transmembrane region" description="Helical" evidence="6">
    <location>
        <begin position="176"/>
        <end position="200"/>
    </location>
</feature>
<dbReference type="EMBL" id="CP014796">
    <property type="protein sequence ID" value="APX24786.1"/>
    <property type="molecule type" value="Genomic_DNA"/>
</dbReference>
<gene>
    <name evidence="8" type="ORF">Ga0080559_TMP3990</name>
</gene>
<dbReference type="Proteomes" id="UP000186559">
    <property type="component" value="Chromosome"/>
</dbReference>
<dbReference type="PANTHER" id="PTHR32322:SF2">
    <property type="entry name" value="EAMA DOMAIN-CONTAINING PROTEIN"/>
    <property type="match status" value="1"/>
</dbReference>
<proteinExistence type="inferred from homology"/>
<comment type="subcellular location">
    <subcellularLocation>
        <location evidence="1">Membrane</location>
        <topology evidence="1">Multi-pass membrane protein</topology>
    </subcellularLocation>
</comment>